<organism evidence="3 4">
    <name type="scientific">Dichomitus squalens</name>
    <dbReference type="NCBI Taxonomy" id="114155"/>
    <lineage>
        <taxon>Eukaryota</taxon>
        <taxon>Fungi</taxon>
        <taxon>Dikarya</taxon>
        <taxon>Basidiomycota</taxon>
        <taxon>Agaricomycotina</taxon>
        <taxon>Agaricomycetes</taxon>
        <taxon>Polyporales</taxon>
        <taxon>Polyporaceae</taxon>
        <taxon>Dichomitus</taxon>
    </lineage>
</organism>
<evidence type="ECO:0000313" key="4">
    <source>
        <dbReference type="Proteomes" id="UP000292082"/>
    </source>
</evidence>
<dbReference type="EMBL" id="ML145085">
    <property type="protein sequence ID" value="TBU65061.1"/>
    <property type="molecule type" value="Genomic_DNA"/>
</dbReference>
<sequence>MGSLCSKSGTVTGGHQVLGSAADSTAAPSRPDDPRRAAAEAAERRQREASTRGVQSKNPTAGRLAAKLEAQKSSPRAQEQEQPERLVVSAWQVYP</sequence>
<name>A0A4Q9QD76_9APHY</name>
<dbReference type="EMBL" id="ML143387">
    <property type="protein sequence ID" value="TBU35232.1"/>
    <property type="molecule type" value="Genomic_DNA"/>
</dbReference>
<evidence type="ECO:0000313" key="3">
    <source>
        <dbReference type="EMBL" id="TBU65061.1"/>
    </source>
</evidence>
<dbReference type="OrthoDB" id="3264102at2759"/>
<gene>
    <name evidence="3" type="ORF">BD310DRAFT_805305</name>
    <name evidence="2" type="ORF">BD311DRAFT_773373</name>
</gene>
<dbReference type="Proteomes" id="UP000292957">
    <property type="component" value="Unassembled WGS sequence"/>
</dbReference>
<feature type="compositionally biased region" description="Basic and acidic residues" evidence="1">
    <location>
        <begin position="30"/>
        <end position="50"/>
    </location>
</feature>
<evidence type="ECO:0000256" key="1">
    <source>
        <dbReference type="SAM" id="MobiDB-lite"/>
    </source>
</evidence>
<evidence type="ECO:0000313" key="2">
    <source>
        <dbReference type="EMBL" id="TBU35232.1"/>
    </source>
</evidence>
<proteinExistence type="predicted"/>
<dbReference type="OMA" id="HYQGGHI"/>
<feature type="compositionally biased region" description="Polar residues" evidence="1">
    <location>
        <begin position="1"/>
        <end position="10"/>
    </location>
</feature>
<protein>
    <submittedName>
        <fullName evidence="3">Uncharacterized protein</fullName>
    </submittedName>
</protein>
<dbReference type="AlphaFoldDB" id="A0A4Q9QD76"/>
<accession>A0A4Q9QD76</accession>
<feature type="region of interest" description="Disordered" evidence="1">
    <location>
        <begin position="1"/>
        <end position="95"/>
    </location>
</feature>
<keyword evidence="4" id="KW-1185">Reference proteome</keyword>
<dbReference type="Proteomes" id="UP000292082">
    <property type="component" value="Unassembled WGS sequence"/>
</dbReference>
<reference evidence="3 4" key="1">
    <citation type="submission" date="2019-01" db="EMBL/GenBank/DDBJ databases">
        <title>Draft genome sequences of three monokaryotic isolates of the white-rot basidiomycete fungus Dichomitus squalens.</title>
        <authorList>
            <consortium name="DOE Joint Genome Institute"/>
            <person name="Lopez S.C."/>
            <person name="Andreopoulos B."/>
            <person name="Pangilinan J."/>
            <person name="Lipzen A."/>
            <person name="Riley R."/>
            <person name="Ahrendt S."/>
            <person name="Ng V."/>
            <person name="Barry K."/>
            <person name="Daum C."/>
            <person name="Grigoriev I.V."/>
            <person name="Hilden K.S."/>
            <person name="Makela M.R."/>
            <person name="de Vries R.P."/>
        </authorList>
    </citation>
    <scope>NUCLEOTIDE SEQUENCE [LARGE SCALE GENOMIC DNA]</scope>
    <source>
        <strain evidence="3 4">CBS 464.89</strain>
        <strain evidence="2">OM18370.1</strain>
    </source>
</reference>